<keyword evidence="9" id="KW-0249">Electron transport</keyword>
<keyword evidence="5" id="KW-0679">Respiratory chain</keyword>
<keyword evidence="11 16" id="KW-0520">NAD</keyword>
<feature type="transmembrane region" description="Helical" evidence="16">
    <location>
        <begin position="245"/>
        <end position="265"/>
    </location>
</feature>
<feature type="transmembrane region" description="Helical" evidence="16">
    <location>
        <begin position="38"/>
        <end position="58"/>
    </location>
</feature>
<dbReference type="GO" id="GO:0008137">
    <property type="term" value="F:NADH dehydrogenase (ubiquinone) activity"/>
    <property type="evidence" value="ECO:0007669"/>
    <property type="project" value="UniProtKB-EC"/>
</dbReference>
<feature type="transmembrane region" description="Helical" evidence="16">
    <location>
        <begin position="143"/>
        <end position="163"/>
    </location>
</feature>
<comment type="catalytic activity">
    <reaction evidence="15 16">
        <text>a ubiquinone + NADH + 5 H(+)(in) = a ubiquinol + NAD(+) + 4 H(+)(out)</text>
        <dbReference type="Rhea" id="RHEA:29091"/>
        <dbReference type="Rhea" id="RHEA-COMP:9565"/>
        <dbReference type="Rhea" id="RHEA-COMP:9566"/>
        <dbReference type="ChEBI" id="CHEBI:15378"/>
        <dbReference type="ChEBI" id="CHEBI:16389"/>
        <dbReference type="ChEBI" id="CHEBI:17976"/>
        <dbReference type="ChEBI" id="CHEBI:57540"/>
        <dbReference type="ChEBI" id="CHEBI:57945"/>
        <dbReference type="EC" id="7.1.1.2"/>
    </reaction>
</comment>
<organism evidence="20">
    <name type="scientific">Kaupichthys hyoproroides</name>
    <name type="common">False moray</name>
    <name type="synonym">Leptocephalus hyoproroides</name>
    <dbReference type="NCBI Taxonomy" id="139721"/>
    <lineage>
        <taxon>Eukaryota</taxon>
        <taxon>Metazoa</taxon>
        <taxon>Chordata</taxon>
        <taxon>Craniata</taxon>
        <taxon>Vertebrata</taxon>
        <taxon>Euteleostomi</taxon>
        <taxon>Actinopterygii</taxon>
        <taxon>Neopterygii</taxon>
        <taxon>Teleostei</taxon>
        <taxon>Anguilliformes</taxon>
        <taxon>Chlopsidae</taxon>
        <taxon>Kaupichthys</taxon>
    </lineage>
</organism>
<evidence type="ECO:0000256" key="15">
    <source>
        <dbReference type="ARBA" id="ARBA00049551"/>
    </source>
</evidence>
<feature type="domain" description="NADH:quinone oxidoreductase/Mrp antiporter transmembrane" evidence="17">
    <location>
        <begin position="137"/>
        <end position="421"/>
    </location>
</feature>
<evidence type="ECO:0000256" key="16">
    <source>
        <dbReference type="RuleBase" id="RU003404"/>
    </source>
</evidence>
<sequence>MYSTTLNSCLLIMIALLTYPILMTLYPAQLKKTWATTHVKTAVQAAFFISLVPLFIFLDQGVETISTNWQWANTMTFDLNTSFKFDQYSIIFIPVALYVTWSILEFASWYMHADPNMNQFFKYLIMFLVAMIILVTANNMFQLFIGWEGVGIMSFLLIGWWHGRADANTAALQAVIYNRVGDIGLIMSMAWMAMNMNSWEIQQMFITSKEMDLTLPSLGLVLAATGKSAQFGLHPWLPSAMEGPTPVSALLHSSTMVVAGIFLLIRLHPMIENNPTILTICLCLGALTTLFTATCALTQNDIKKIVAFSTSSQLGLMMVTIGLNQPQLAFMHICTHAFFKAMLFLCSGSIIHNLNDEQDIRKMGGIHKTLPFTSSCMTIGSLALTGMPFLAGFFSKDAIIEAMNTSYLNAWALTLTLIATSFTAVYSFRIVFFASMGHPRSLPLLPINENNPTVINPIKRLAWGSILSGLLLTSNFPPVKTQIMTMPTMVKMSALIVTLLGIIIAMDLAELTNKQFKIGPKTTTFNFSNMLAYFPMIMHRAAPKMNLTLGQKTATQMVDQTWFEKIGPKYVTELQSPLIKTTGNLQQGMLKTYLTMLLFTITLVMLTLILL</sequence>
<keyword evidence="4 16" id="KW-0813">Transport</keyword>
<feature type="transmembrane region" description="Helical" evidence="16">
    <location>
        <begin position="411"/>
        <end position="432"/>
    </location>
</feature>
<dbReference type="EC" id="7.1.1.2" evidence="2 16"/>
<dbReference type="InterPro" id="IPR001516">
    <property type="entry name" value="Proton_antipo_N"/>
</dbReference>
<accession>D1YTH4</accession>
<protein>
    <recommendedName>
        <fullName evidence="3 16">NADH-ubiquinone oxidoreductase chain 5</fullName>
        <ecNumber evidence="2 16">7.1.1.2</ecNumber>
    </recommendedName>
</protein>
<dbReference type="InterPro" id="IPR018393">
    <property type="entry name" value="NADHpl_OxRdtase_5_subgr"/>
</dbReference>
<dbReference type="CTD" id="4540"/>
<dbReference type="GO" id="GO:0003954">
    <property type="term" value="F:NADH dehydrogenase activity"/>
    <property type="evidence" value="ECO:0007669"/>
    <property type="project" value="TreeGrafter"/>
</dbReference>
<dbReference type="GeneID" id="8673089"/>
<feature type="transmembrane region" description="Helical" evidence="16">
    <location>
        <begin position="593"/>
        <end position="610"/>
    </location>
</feature>
<keyword evidence="14 16" id="KW-0472">Membrane</keyword>
<name>D1YTH4_KAUHY</name>
<comment type="function">
    <text evidence="16">Core subunit of the mitochondrial membrane respiratory chain NADH dehydrogenase (Complex I) which catalyzes electron transfer from NADH through the respiratory chain, using ubiquinone as an electron acceptor. Essential for the catalytic activity and assembly of complex I.</text>
</comment>
<dbReference type="EMBL" id="AP010845">
    <property type="protein sequence ID" value="BAI53208.1"/>
    <property type="molecule type" value="Genomic_DNA"/>
</dbReference>
<evidence type="ECO:0000256" key="6">
    <source>
        <dbReference type="ARBA" id="ARBA00022692"/>
    </source>
</evidence>
<keyword evidence="7" id="KW-0999">Mitochondrion inner membrane</keyword>
<gene>
    <name evidence="20" type="primary">ND5</name>
</gene>
<keyword evidence="10 16" id="KW-1133">Transmembrane helix</keyword>
<evidence type="ECO:0000256" key="2">
    <source>
        <dbReference type="ARBA" id="ARBA00012944"/>
    </source>
</evidence>
<evidence type="ECO:0000256" key="4">
    <source>
        <dbReference type="ARBA" id="ARBA00022448"/>
    </source>
</evidence>
<proteinExistence type="inferred from homology"/>
<feature type="transmembrane region" description="Helical" evidence="16">
    <location>
        <begin position="277"/>
        <end position="298"/>
    </location>
</feature>
<evidence type="ECO:0000256" key="1">
    <source>
        <dbReference type="ARBA" id="ARBA00004448"/>
    </source>
</evidence>
<dbReference type="PRINTS" id="PR01434">
    <property type="entry name" value="NADHDHGNASE5"/>
</dbReference>
<dbReference type="InterPro" id="IPR010934">
    <property type="entry name" value="NADH_DH_su5_C"/>
</dbReference>
<evidence type="ECO:0000313" key="20">
    <source>
        <dbReference type="EMBL" id="BAI53208.1"/>
    </source>
</evidence>
<evidence type="ECO:0000256" key="10">
    <source>
        <dbReference type="ARBA" id="ARBA00022989"/>
    </source>
</evidence>
<dbReference type="PANTHER" id="PTHR42829:SF2">
    <property type="entry name" value="NADH-UBIQUINONE OXIDOREDUCTASE CHAIN 5"/>
    <property type="match status" value="1"/>
</dbReference>
<dbReference type="Pfam" id="PF00361">
    <property type="entry name" value="Proton_antipo_M"/>
    <property type="match status" value="1"/>
</dbReference>
<evidence type="ECO:0000256" key="13">
    <source>
        <dbReference type="ARBA" id="ARBA00023128"/>
    </source>
</evidence>
<keyword evidence="6 16" id="KW-0812">Transmembrane</keyword>
<keyword evidence="8" id="KW-1278">Translocase</keyword>
<comment type="similarity">
    <text evidence="16">Belongs to the complex I subunit 5 family.</text>
</comment>
<evidence type="ECO:0000256" key="9">
    <source>
        <dbReference type="ARBA" id="ARBA00022982"/>
    </source>
</evidence>
<evidence type="ECO:0000256" key="8">
    <source>
        <dbReference type="ARBA" id="ARBA00022967"/>
    </source>
</evidence>
<keyword evidence="12 16" id="KW-0830">Ubiquinone</keyword>
<feature type="transmembrane region" description="Helical" evidence="16">
    <location>
        <begin position="120"/>
        <end position="137"/>
    </location>
</feature>
<dbReference type="GO" id="GO:0005743">
    <property type="term" value="C:mitochondrial inner membrane"/>
    <property type="evidence" value="ECO:0007669"/>
    <property type="project" value="UniProtKB-SubCell"/>
</dbReference>
<evidence type="ECO:0000256" key="5">
    <source>
        <dbReference type="ARBA" id="ARBA00022660"/>
    </source>
</evidence>
<evidence type="ECO:0000259" key="17">
    <source>
        <dbReference type="Pfam" id="PF00361"/>
    </source>
</evidence>
<evidence type="ECO:0000256" key="11">
    <source>
        <dbReference type="ARBA" id="ARBA00023027"/>
    </source>
</evidence>
<evidence type="ECO:0000256" key="12">
    <source>
        <dbReference type="ARBA" id="ARBA00023075"/>
    </source>
</evidence>
<dbReference type="Pfam" id="PF06455">
    <property type="entry name" value="NADH5_C"/>
    <property type="match status" value="1"/>
</dbReference>
<reference evidence="20" key="1">
    <citation type="submission" date="2008-08" db="EMBL/GenBank/DDBJ databases">
        <authorList>
            <person name="Inoue J."/>
            <person name="Miya M."/>
            <person name="Aoyama J."/>
            <person name="Tsukamoto K."/>
            <person name="Nishida M."/>
        </authorList>
    </citation>
    <scope>NUCLEOTIDE SEQUENCE</scope>
    <source>
        <tissue evidence="20">Muscle</tissue>
    </source>
</reference>
<feature type="transmembrane region" description="Helical" evidence="16">
    <location>
        <begin position="88"/>
        <end position="108"/>
    </location>
</feature>
<feature type="domain" description="NADH dehydrogenase subunit 5 C-terminal" evidence="19">
    <location>
        <begin position="426"/>
        <end position="607"/>
    </location>
</feature>
<dbReference type="NCBIfam" id="TIGR01974">
    <property type="entry name" value="NDH_I_L"/>
    <property type="match status" value="1"/>
</dbReference>
<feature type="transmembrane region" description="Helical" evidence="16">
    <location>
        <begin position="372"/>
        <end position="391"/>
    </location>
</feature>
<evidence type="ECO:0000259" key="18">
    <source>
        <dbReference type="Pfam" id="PF00662"/>
    </source>
</evidence>
<dbReference type="GO" id="GO:0042773">
    <property type="term" value="P:ATP synthesis coupled electron transport"/>
    <property type="evidence" value="ECO:0007669"/>
    <property type="project" value="InterPro"/>
</dbReference>
<geneLocation type="mitochondrion" evidence="20"/>
<feature type="transmembrane region" description="Helical" evidence="16">
    <location>
        <begin position="489"/>
        <end position="509"/>
    </location>
</feature>
<dbReference type="PANTHER" id="PTHR42829">
    <property type="entry name" value="NADH-UBIQUINONE OXIDOREDUCTASE CHAIN 5"/>
    <property type="match status" value="1"/>
</dbReference>
<dbReference type="Pfam" id="PF00662">
    <property type="entry name" value="Proton_antipo_N"/>
    <property type="match status" value="1"/>
</dbReference>
<evidence type="ECO:0000256" key="7">
    <source>
        <dbReference type="ARBA" id="ARBA00022792"/>
    </source>
</evidence>
<dbReference type="RefSeq" id="YP_003345083.1">
    <property type="nucleotide sequence ID" value="NC_013607.1"/>
</dbReference>
<keyword evidence="13 16" id="KW-0496">Mitochondrion</keyword>
<feature type="transmembrane region" description="Helical" evidence="16">
    <location>
        <begin position="6"/>
        <end position="26"/>
    </location>
</feature>
<feature type="transmembrane region" description="Helical" evidence="16">
    <location>
        <begin position="329"/>
        <end position="351"/>
    </location>
</feature>
<feature type="domain" description="NADH-Ubiquinone oxidoreductase (complex I) chain 5 N-terminal" evidence="18">
    <location>
        <begin position="71"/>
        <end position="121"/>
    </location>
</feature>
<reference evidence="20" key="2">
    <citation type="journal article" date="2010" name="Biol. Lett.">
        <title>Deep-ocean origin of the freshwater eels.</title>
        <authorList>
            <person name="Inoue J.G."/>
            <person name="Miya M."/>
            <person name="Miller M.J."/>
            <person name="Sado T."/>
            <person name="Hanel R."/>
            <person name="Hatooka K."/>
            <person name="Aoyama J."/>
            <person name="Minegishi Y."/>
            <person name="Nishida M."/>
            <person name="Tsukamoto K."/>
        </authorList>
    </citation>
    <scope>NUCLEOTIDE SEQUENCE</scope>
    <source>
        <tissue evidence="20">Muscle</tissue>
    </source>
</reference>
<evidence type="ECO:0000256" key="3">
    <source>
        <dbReference type="ARBA" id="ARBA00021096"/>
    </source>
</evidence>
<evidence type="ECO:0000259" key="19">
    <source>
        <dbReference type="Pfam" id="PF06455"/>
    </source>
</evidence>
<evidence type="ECO:0000256" key="14">
    <source>
        <dbReference type="ARBA" id="ARBA00023136"/>
    </source>
</evidence>
<feature type="transmembrane region" description="Helical" evidence="16">
    <location>
        <begin position="175"/>
        <end position="193"/>
    </location>
</feature>
<dbReference type="GO" id="GO:0015990">
    <property type="term" value="P:electron transport coupled proton transport"/>
    <property type="evidence" value="ECO:0007669"/>
    <property type="project" value="TreeGrafter"/>
</dbReference>
<dbReference type="AlphaFoldDB" id="D1YTH4"/>
<comment type="subcellular location">
    <subcellularLocation>
        <location evidence="1">Mitochondrion inner membrane</location>
        <topology evidence="1">Multi-pass membrane protein</topology>
    </subcellularLocation>
</comment>
<dbReference type="InterPro" id="IPR001750">
    <property type="entry name" value="ND/Mrp_TM"/>
</dbReference>
<dbReference type="InterPro" id="IPR003945">
    <property type="entry name" value="NU5C-like"/>
</dbReference>